<dbReference type="SUPFAM" id="SSF50998">
    <property type="entry name" value="Quinoprotein alcohol dehydrogenase-like"/>
    <property type="match status" value="1"/>
</dbReference>
<organism evidence="1 2">
    <name type="scientific">Formosa sediminum</name>
    <dbReference type="NCBI Taxonomy" id="2594004"/>
    <lineage>
        <taxon>Bacteria</taxon>
        <taxon>Pseudomonadati</taxon>
        <taxon>Bacteroidota</taxon>
        <taxon>Flavobacteriia</taxon>
        <taxon>Flavobacteriales</taxon>
        <taxon>Flavobacteriaceae</taxon>
        <taxon>Formosa</taxon>
    </lineage>
</organism>
<keyword evidence="2" id="KW-1185">Reference proteome</keyword>
<dbReference type="InterPro" id="IPR011047">
    <property type="entry name" value="Quinoprotein_ADH-like_sf"/>
</dbReference>
<dbReference type="Gene3D" id="2.130.10.10">
    <property type="entry name" value="YVTN repeat-like/Quinoprotein amine dehydrogenase"/>
    <property type="match status" value="1"/>
</dbReference>
<dbReference type="OrthoDB" id="1093345at2"/>
<dbReference type="Proteomes" id="UP000319209">
    <property type="component" value="Chromosome"/>
</dbReference>
<protein>
    <submittedName>
        <fullName evidence="1">Ribonuclease HII</fullName>
    </submittedName>
</protein>
<evidence type="ECO:0000313" key="1">
    <source>
        <dbReference type="EMBL" id="QDO92716.1"/>
    </source>
</evidence>
<dbReference type="InterPro" id="IPR015943">
    <property type="entry name" value="WD40/YVTN_repeat-like_dom_sf"/>
</dbReference>
<dbReference type="KEGG" id="fop:FNB79_01575"/>
<sequence length="810" mass="92316">MRALFLAIIFSLFLISCDTNTKTHQSLLAYVPKHTSTLIKTNNLENLKSSLTNNVLVQEFKTAKFNNSLNTFFKTINVFSLKEDILFCFSKAPADSSQITLITKYNTDFFQFDSLSKPKQEQIRFKNNIITKTELNQNNFYSVIIDSIFIGSTSKSIIEQSLEPQPISPELQKIYNTTSTEKTFAVIIDTESVENASLFMSTDSIPIKKFTKYLALDTDITQDQITINGITKANDSTNYLIDVFKNTIPQENKMAQITPEESEGFLSITYQDFNNLQANFIAYNNLEPEETTLFDNTNEIGIIYNKEHRAIVMYSLDNMATNDALLDSQDIIESFRQVDIKQFTHPEWFPKHFSPIIKTETASFYAVLDSFFVFADSIELLQSIIAAYQNKATYSERSFYQNITPHLSDASSLMLVGNSNVLNDILQTNFKTDATTNTSPFKVSAIQYIYDHDFAHVNGIIKRNKTKATENSVNEELNIKLDAKLLNKPQFVTNHSTGEKEVVVQDIHNNLYLISNKGKVLWKKELSEAIIGDISQIDMYRNGRLQLAFTTAHHLYVLDRNGNPAKSYPKTFRDKVTQPLSVFDYDSNKRYRLVVVQNKGVLMYDAQGNIVNGFTYKEANQTIIHQPQHFRIGRKDYLVFKTSDQLYILSRTGEVRVTPKSSYSYSNEGVYIYNNKFTTTTDEGDLILVDENGRITSENLNLGENHHIVATSRTLVTQSENKLNIKNKALELDFGNYSPVSLFYINNKIYITTTDLQTQKVYVFDSQGETVSNFPVYGASSIDMANTDKDNHLEIVTKGDDNAIIIYQIN</sequence>
<accession>A0A516GMF6</accession>
<dbReference type="AlphaFoldDB" id="A0A516GMF6"/>
<dbReference type="RefSeq" id="WP_143379626.1">
    <property type="nucleotide sequence ID" value="NZ_CP041637.1"/>
</dbReference>
<dbReference type="EMBL" id="CP041637">
    <property type="protein sequence ID" value="QDO92716.1"/>
    <property type="molecule type" value="Genomic_DNA"/>
</dbReference>
<evidence type="ECO:0000313" key="2">
    <source>
        <dbReference type="Proteomes" id="UP000319209"/>
    </source>
</evidence>
<name>A0A516GMF6_9FLAO</name>
<proteinExistence type="predicted"/>
<dbReference type="PROSITE" id="PS51257">
    <property type="entry name" value="PROKAR_LIPOPROTEIN"/>
    <property type="match status" value="1"/>
</dbReference>
<reference evidence="1 2" key="1">
    <citation type="submission" date="2019-07" db="EMBL/GenBank/DDBJ databases">
        <title>Genome sequencing for Formosa sp. PS13.</title>
        <authorList>
            <person name="Park S.-J."/>
        </authorList>
    </citation>
    <scope>NUCLEOTIDE SEQUENCE [LARGE SCALE GENOMIC DNA]</scope>
    <source>
        <strain evidence="1 2">PS13</strain>
    </source>
</reference>
<gene>
    <name evidence="1" type="ORF">FNB79_01575</name>
</gene>